<keyword evidence="2" id="KW-1185">Reference proteome</keyword>
<protein>
    <recommendedName>
        <fullName evidence="3">Xcc1710-like domain-containing protein</fullName>
    </recommendedName>
</protein>
<dbReference type="EMBL" id="SMLK01000001">
    <property type="protein sequence ID" value="TFZ08608.1"/>
    <property type="molecule type" value="Genomic_DNA"/>
</dbReference>
<dbReference type="AlphaFoldDB" id="A0A4Z0CDK8"/>
<evidence type="ECO:0000313" key="1">
    <source>
        <dbReference type="EMBL" id="TFZ08608.1"/>
    </source>
</evidence>
<evidence type="ECO:0008006" key="3">
    <source>
        <dbReference type="Google" id="ProtNLM"/>
    </source>
</evidence>
<dbReference type="RefSeq" id="WP_135248560.1">
    <property type="nucleotide sequence ID" value="NZ_SMLK01000001.1"/>
</dbReference>
<dbReference type="PANTHER" id="PTHR21192">
    <property type="entry name" value="NUCLEAR PROTEIN E3-3"/>
    <property type="match status" value="1"/>
</dbReference>
<dbReference type="CDD" id="cd05560">
    <property type="entry name" value="Xcc1710_like"/>
    <property type="match status" value="1"/>
</dbReference>
<evidence type="ECO:0000313" key="2">
    <source>
        <dbReference type="Proteomes" id="UP000297839"/>
    </source>
</evidence>
<dbReference type="Pfam" id="PF04430">
    <property type="entry name" value="DUF498"/>
    <property type="match status" value="1"/>
</dbReference>
<sequence length="125" mass="13766">MKLQPDRFDVQAITGYGPGWVGVGTERITHSVVISSQGERFDWELPSYEALGPQHFERLAKLDAEVVIFGSGGRIRFPKAAWLRPLVQARIGVETMDTAAACRTYNVLAQEGRRVAAALLLEQPG</sequence>
<reference evidence="1 2" key="1">
    <citation type="submission" date="2019-03" db="EMBL/GenBank/DDBJ databases">
        <title>Ramlibacter sp. 18x22-1, whole genome shotgun sequence.</title>
        <authorList>
            <person name="Zhang X."/>
            <person name="Feng G."/>
            <person name="Zhu H."/>
        </authorList>
    </citation>
    <scope>NUCLEOTIDE SEQUENCE [LARGE SCALE GENOMIC DNA]</scope>
    <source>
        <strain evidence="1 2">18x22-1</strain>
    </source>
</reference>
<accession>A0A4Z0CDK8</accession>
<dbReference type="InterPro" id="IPR036748">
    <property type="entry name" value="MTH938-like_sf"/>
</dbReference>
<organism evidence="1 2">
    <name type="scientific">Ramlibacter humi</name>
    <dbReference type="NCBI Taxonomy" id="2530451"/>
    <lineage>
        <taxon>Bacteria</taxon>
        <taxon>Pseudomonadati</taxon>
        <taxon>Pseudomonadota</taxon>
        <taxon>Betaproteobacteria</taxon>
        <taxon>Burkholderiales</taxon>
        <taxon>Comamonadaceae</taxon>
        <taxon>Ramlibacter</taxon>
    </lineage>
</organism>
<gene>
    <name evidence="1" type="ORF">EZ216_05485</name>
</gene>
<dbReference type="OrthoDB" id="9800373at2"/>
<dbReference type="SUPFAM" id="SSF64076">
    <property type="entry name" value="MTH938-like"/>
    <property type="match status" value="1"/>
</dbReference>
<dbReference type="InterPro" id="IPR007523">
    <property type="entry name" value="NDUFAF3/AAMDC"/>
</dbReference>
<dbReference type="Gene3D" id="3.40.1230.10">
    <property type="entry name" value="MTH938-like"/>
    <property type="match status" value="1"/>
</dbReference>
<dbReference type="PANTHER" id="PTHR21192:SF2">
    <property type="entry name" value="NADH DEHYDROGENASE [UBIQUINONE] 1 ALPHA SUBCOMPLEX ASSEMBLY FACTOR 3"/>
    <property type="match status" value="1"/>
</dbReference>
<comment type="caution">
    <text evidence="1">The sequence shown here is derived from an EMBL/GenBank/DDBJ whole genome shotgun (WGS) entry which is preliminary data.</text>
</comment>
<name>A0A4Z0CDK8_9BURK</name>
<dbReference type="Proteomes" id="UP000297839">
    <property type="component" value="Unassembled WGS sequence"/>
</dbReference>
<proteinExistence type="predicted"/>